<proteinExistence type="inferred from homology"/>
<comment type="caution">
    <text evidence="12">The sequence shown here is derived from an EMBL/GenBank/DDBJ whole genome shotgun (WGS) entry which is preliminary data.</text>
</comment>
<evidence type="ECO:0000256" key="9">
    <source>
        <dbReference type="ARBA" id="ARBA00023180"/>
    </source>
</evidence>
<reference evidence="12" key="1">
    <citation type="submission" date="2023-07" db="EMBL/GenBank/DDBJ databases">
        <authorList>
            <person name="Stuckert A."/>
        </authorList>
    </citation>
    <scope>NUCLEOTIDE SEQUENCE</scope>
</reference>
<dbReference type="EC" id="3.1.1.47" evidence="3 11"/>
<evidence type="ECO:0000313" key="12">
    <source>
        <dbReference type="EMBL" id="CAJ0921928.1"/>
    </source>
</evidence>
<dbReference type="PANTHER" id="PTHR10272">
    <property type="entry name" value="PLATELET-ACTIVATING FACTOR ACETYLHYDROLASE"/>
    <property type="match status" value="1"/>
</dbReference>
<dbReference type="SUPFAM" id="SSF53474">
    <property type="entry name" value="alpha/beta-Hydrolases"/>
    <property type="match status" value="1"/>
</dbReference>
<gene>
    <name evidence="12" type="ORF">RIMI_LOCUS1646578</name>
</gene>
<comment type="similarity">
    <text evidence="2">Belongs to the AB hydrolase superfamily. Lipase family.</text>
</comment>
<dbReference type="PIRSF" id="PIRSF018169">
    <property type="entry name" value="PAF_acetylhydrolase"/>
    <property type="match status" value="1"/>
</dbReference>
<protein>
    <recommendedName>
        <fullName evidence="10 11">Platelet-activating factor acetylhydrolase</fullName>
        <ecNumber evidence="3 11">3.1.1.47</ecNumber>
    </recommendedName>
</protein>
<keyword evidence="8 11" id="KW-0443">Lipid metabolism</keyword>
<dbReference type="EMBL" id="CAUEEQ010002169">
    <property type="protein sequence ID" value="CAJ0921928.1"/>
    <property type="molecule type" value="Genomic_DNA"/>
</dbReference>
<evidence type="ECO:0000256" key="4">
    <source>
        <dbReference type="ARBA" id="ARBA00022525"/>
    </source>
</evidence>
<evidence type="ECO:0000313" key="13">
    <source>
        <dbReference type="Proteomes" id="UP001176940"/>
    </source>
</evidence>
<evidence type="ECO:0000256" key="2">
    <source>
        <dbReference type="ARBA" id="ARBA00010701"/>
    </source>
</evidence>
<evidence type="ECO:0000256" key="7">
    <source>
        <dbReference type="ARBA" id="ARBA00022963"/>
    </source>
</evidence>
<evidence type="ECO:0000256" key="10">
    <source>
        <dbReference type="ARBA" id="ARBA00041198"/>
    </source>
</evidence>
<evidence type="ECO:0000256" key="5">
    <source>
        <dbReference type="ARBA" id="ARBA00022729"/>
    </source>
</evidence>
<comment type="catalytic activity">
    <reaction evidence="11">
        <text>a 1-O-alkyl-2-acetyl-sn-glycero-3-phosphocholine + H2O = a 1-O-alkyl-sn-glycero-3-phosphocholine + acetate + H(+)</text>
        <dbReference type="Rhea" id="RHEA:17777"/>
        <dbReference type="ChEBI" id="CHEBI:15377"/>
        <dbReference type="ChEBI" id="CHEBI:15378"/>
        <dbReference type="ChEBI" id="CHEBI:30089"/>
        <dbReference type="ChEBI" id="CHEBI:30909"/>
        <dbReference type="ChEBI" id="CHEBI:36707"/>
        <dbReference type="EC" id="3.1.1.47"/>
    </reaction>
</comment>
<comment type="subcellular location">
    <subcellularLocation>
        <location evidence="1">Secreted</location>
        <location evidence="1">Extracellular space</location>
    </subcellularLocation>
</comment>
<dbReference type="InterPro" id="IPR029058">
    <property type="entry name" value="AB_hydrolase_fold"/>
</dbReference>
<keyword evidence="7 11" id="KW-0442">Lipid degradation</keyword>
<keyword evidence="13" id="KW-1185">Reference proteome</keyword>
<evidence type="ECO:0000256" key="3">
    <source>
        <dbReference type="ARBA" id="ARBA00013201"/>
    </source>
</evidence>
<accession>A0ABN9KSC0</accession>
<dbReference type="Gene3D" id="3.40.50.1820">
    <property type="entry name" value="alpha/beta hydrolase"/>
    <property type="match status" value="1"/>
</dbReference>
<sequence length="480" mass="53662">MEAPRELGRIVEQGVDVSLLHHRIQVTMKRQLDVQLAMPLCNLINLSQSMQIPLLGQQVITDPTVTMAREKSPATSFVTHQTAQAMGSYSSVQFCGIPQGKGPHTVGCTDLMTDHTIQVNRSVVAGELSHRQLSSDQRCRGPWVTRVNIGSLAVCFPHSVTAGRKVKVKAQPLCSAFTLRPAVTVREADGKGPDRHQNGSFLRLFYPCVDSDEYEEAVWIPRREYYLGIADMLKLNRTVMDAIFSYYFGSVKCPAKMNAPFHPGEKYPLVIFSHGLGAFRTLYSTICIALASQGFVVAAVEHRDESASATFYFRESSSADTCQGDEEHECMEEVWLYKKTPKPGADEFPLRYEQVQKRADECLRALDLMLDINAGKPVTNALPSNFDWSLLKDSIDVQKLAIAGHSFGAATAIKALGRDSRFRCGVALDSWMFPLRDEIFSTIHQPVLFVNSEKFQWVDNILLMKKMDSTSVQRKMITIK</sequence>
<evidence type="ECO:0000256" key="6">
    <source>
        <dbReference type="ARBA" id="ARBA00022801"/>
    </source>
</evidence>
<evidence type="ECO:0000256" key="11">
    <source>
        <dbReference type="PIRNR" id="PIRNR018169"/>
    </source>
</evidence>
<keyword evidence="6 11" id="KW-0378">Hydrolase</keyword>
<evidence type="ECO:0000256" key="1">
    <source>
        <dbReference type="ARBA" id="ARBA00004239"/>
    </source>
</evidence>
<name>A0ABN9KSC0_9NEOB</name>
<evidence type="ECO:0000256" key="8">
    <source>
        <dbReference type="ARBA" id="ARBA00023098"/>
    </source>
</evidence>
<dbReference type="PANTHER" id="PTHR10272:SF12">
    <property type="entry name" value="PLATELET-ACTIVATING FACTOR ACETYLHYDROLASE"/>
    <property type="match status" value="1"/>
</dbReference>
<keyword evidence="9" id="KW-0325">Glycoprotein</keyword>
<dbReference type="InterPro" id="IPR016715">
    <property type="entry name" value="PAF_acetylhydro_eukaryote"/>
</dbReference>
<keyword evidence="4" id="KW-0964">Secreted</keyword>
<dbReference type="Proteomes" id="UP001176940">
    <property type="component" value="Unassembled WGS sequence"/>
</dbReference>
<dbReference type="Pfam" id="PF03403">
    <property type="entry name" value="PAF-AH_p_II"/>
    <property type="match status" value="1"/>
</dbReference>
<organism evidence="12 13">
    <name type="scientific">Ranitomeya imitator</name>
    <name type="common">mimic poison frog</name>
    <dbReference type="NCBI Taxonomy" id="111125"/>
    <lineage>
        <taxon>Eukaryota</taxon>
        <taxon>Metazoa</taxon>
        <taxon>Chordata</taxon>
        <taxon>Craniata</taxon>
        <taxon>Vertebrata</taxon>
        <taxon>Euteleostomi</taxon>
        <taxon>Amphibia</taxon>
        <taxon>Batrachia</taxon>
        <taxon>Anura</taxon>
        <taxon>Neobatrachia</taxon>
        <taxon>Hyloidea</taxon>
        <taxon>Dendrobatidae</taxon>
        <taxon>Dendrobatinae</taxon>
        <taxon>Ranitomeya</taxon>
    </lineage>
</organism>
<keyword evidence="5" id="KW-0732">Signal</keyword>